<evidence type="ECO:0000313" key="2">
    <source>
        <dbReference type="EMBL" id="RYO94572.1"/>
    </source>
</evidence>
<sequence>MALLGSTLIGASSNSASLRLPSLHWDAEHRATSSSISAPETKYSASSTPNPAADAYGNQLRSGAKAGISVGLGVGSLLIAVILLLVYHIIAGAPTARLGLPALAGAKAGDDNALQTHEARGSAMYEVHGNPRPEELLSFADAR</sequence>
<keyword evidence="1" id="KW-0812">Transmembrane</keyword>
<keyword evidence="1" id="KW-0472">Membrane</keyword>
<evidence type="ECO:0000256" key="1">
    <source>
        <dbReference type="SAM" id="Phobius"/>
    </source>
</evidence>
<reference evidence="2 3" key="1">
    <citation type="submission" date="2018-06" db="EMBL/GenBank/DDBJ databases">
        <title>Complete Genomes of Monosporascus.</title>
        <authorList>
            <person name="Robinson A.J."/>
            <person name="Natvig D.O."/>
        </authorList>
    </citation>
    <scope>NUCLEOTIDE SEQUENCE [LARGE SCALE GENOMIC DNA]</scope>
    <source>
        <strain evidence="2 3">CBS 609.92</strain>
    </source>
</reference>
<feature type="transmembrane region" description="Helical" evidence="1">
    <location>
        <begin position="66"/>
        <end position="90"/>
    </location>
</feature>
<comment type="caution">
    <text evidence="2">The sequence shown here is derived from an EMBL/GenBank/DDBJ whole genome shotgun (WGS) entry which is preliminary data.</text>
</comment>
<evidence type="ECO:0000313" key="3">
    <source>
        <dbReference type="Proteomes" id="UP000294003"/>
    </source>
</evidence>
<name>A0ABY0HJ10_9PEZI</name>
<dbReference type="EMBL" id="QJNS01000009">
    <property type="protein sequence ID" value="RYO94572.1"/>
    <property type="molecule type" value="Genomic_DNA"/>
</dbReference>
<gene>
    <name evidence="2" type="ORF">DL762_000464</name>
</gene>
<protein>
    <submittedName>
        <fullName evidence="2">Uncharacterized protein</fullName>
    </submittedName>
</protein>
<organism evidence="2 3">
    <name type="scientific">Monosporascus cannonballus</name>
    <dbReference type="NCBI Taxonomy" id="155416"/>
    <lineage>
        <taxon>Eukaryota</taxon>
        <taxon>Fungi</taxon>
        <taxon>Dikarya</taxon>
        <taxon>Ascomycota</taxon>
        <taxon>Pezizomycotina</taxon>
        <taxon>Sordariomycetes</taxon>
        <taxon>Xylariomycetidae</taxon>
        <taxon>Xylariales</taxon>
        <taxon>Xylariales incertae sedis</taxon>
        <taxon>Monosporascus</taxon>
    </lineage>
</organism>
<keyword evidence="1" id="KW-1133">Transmembrane helix</keyword>
<keyword evidence="3" id="KW-1185">Reference proteome</keyword>
<dbReference type="Proteomes" id="UP000294003">
    <property type="component" value="Unassembled WGS sequence"/>
</dbReference>
<proteinExistence type="predicted"/>
<accession>A0ABY0HJ10</accession>